<name>A0A251TXX7_HELAN</name>
<keyword evidence="2" id="KW-1185">Reference proteome</keyword>
<proteinExistence type="predicted"/>
<protein>
    <submittedName>
        <fullName evidence="1">Uncharacterized protein</fullName>
    </submittedName>
</protein>
<evidence type="ECO:0000313" key="1">
    <source>
        <dbReference type="EMBL" id="OTG15970.1"/>
    </source>
</evidence>
<dbReference type="InParanoid" id="A0A251TXX7"/>
<organism evidence="1 2">
    <name type="scientific">Helianthus annuus</name>
    <name type="common">Common sunflower</name>
    <dbReference type="NCBI Taxonomy" id="4232"/>
    <lineage>
        <taxon>Eukaryota</taxon>
        <taxon>Viridiplantae</taxon>
        <taxon>Streptophyta</taxon>
        <taxon>Embryophyta</taxon>
        <taxon>Tracheophyta</taxon>
        <taxon>Spermatophyta</taxon>
        <taxon>Magnoliopsida</taxon>
        <taxon>eudicotyledons</taxon>
        <taxon>Gunneridae</taxon>
        <taxon>Pentapetalae</taxon>
        <taxon>asterids</taxon>
        <taxon>campanulids</taxon>
        <taxon>Asterales</taxon>
        <taxon>Asteraceae</taxon>
        <taxon>Asteroideae</taxon>
        <taxon>Heliantheae alliance</taxon>
        <taxon>Heliantheae</taxon>
        <taxon>Helianthus</taxon>
    </lineage>
</organism>
<sequence length="132" mass="14455">MNNNVFLSNVASVVKRVRKMTDRVSLSAEGSGVTVEGSASFTEEADTTPVADTKVAIDEDDDCGVDLFGEETEEEKKAAEGHAVAVKASGKKKEWLWRYNFVSTTNSLAKCLTKPSIYIPIKIQKVHITNFL</sequence>
<gene>
    <name evidence="1" type="ORF">HannXRQ_Chr09g0266291</name>
</gene>
<evidence type="ECO:0000313" key="2">
    <source>
        <dbReference type="Proteomes" id="UP000215914"/>
    </source>
</evidence>
<dbReference type="Proteomes" id="UP000215914">
    <property type="component" value="Chromosome 9"/>
</dbReference>
<reference evidence="2" key="1">
    <citation type="journal article" date="2017" name="Nature">
        <title>The sunflower genome provides insights into oil metabolism, flowering and Asterid evolution.</title>
        <authorList>
            <person name="Badouin H."/>
            <person name="Gouzy J."/>
            <person name="Grassa C.J."/>
            <person name="Murat F."/>
            <person name="Staton S.E."/>
            <person name="Cottret L."/>
            <person name="Lelandais-Briere C."/>
            <person name="Owens G.L."/>
            <person name="Carrere S."/>
            <person name="Mayjonade B."/>
            <person name="Legrand L."/>
            <person name="Gill N."/>
            <person name="Kane N.C."/>
            <person name="Bowers J.E."/>
            <person name="Hubner S."/>
            <person name="Bellec A."/>
            <person name="Berard A."/>
            <person name="Berges H."/>
            <person name="Blanchet N."/>
            <person name="Boniface M.C."/>
            <person name="Brunel D."/>
            <person name="Catrice O."/>
            <person name="Chaidir N."/>
            <person name="Claudel C."/>
            <person name="Donnadieu C."/>
            <person name="Faraut T."/>
            <person name="Fievet G."/>
            <person name="Helmstetter N."/>
            <person name="King M."/>
            <person name="Knapp S.J."/>
            <person name="Lai Z."/>
            <person name="Le Paslier M.C."/>
            <person name="Lippi Y."/>
            <person name="Lorenzon L."/>
            <person name="Mandel J.R."/>
            <person name="Marage G."/>
            <person name="Marchand G."/>
            <person name="Marquand E."/>
            <person name="Bret-Mestries E."/>
            <person name="Morien E."/>
            <person name="Nambeesan S."/>
            <person name="Nguyen T."/>
            <person name="Pegot-Espagnet P."/>
            <person name="Pouilly N."/>
            <person name="Raftis F."/>
            <person name="Sallet E."/>
            <person name="Schiex T."/>
            <person name="Thomas J."/>
            <person name="Vandecasteele C."/>
            <person name="Vares D."/>
            <person name="Vear F."/>
            <person name="Vautrin S."/>
            <person name="Crespi M."/>
            <person name="Mangin B."/>
            <person name="Burke J.M."/>
            <person name="Salse J."/>
            <person name="Munos S."/>
            <person name="Vincourt P."/>
            <person name="Rieseberg L.H."/>
            <person name="Langlade N.B."/>
        </authorList>
    </citation>
    <scope>NUCLEOTIDE SEQUENCE [LARGE SCALE GENOMIC DNA]</scope>
    <source>
        <strain evidence="2">cv. SF193</strain>
    </source>
</reference>
<dbReference type="EMBL" id="CM007898">
    <property type="protein sequence ID" value="OTG15970.1"/>
    <property type="molecule type" value="Genomic_DNA"/>
</dbReference>
<dbReference type="AlphaFoldDB" id="A0A251TXX7"/>
<dbReference type="STRING" id="4232.A0A251TXX7"/>
<accession>A0A251TXX7</accession>